<reference evidence="3" key="1">
    <citation type="submission" date="2020-10" db="EMBL/GenBank/DDBJ databases">
        <title>Sequencing the genomes of 1000 actinobacteria strains.</title>
        <authorList>
            <person name="Klenk H.-P."/>
        </authorList>
    </citation>
    <scope>NUCLEOTIDE SEQUENCE</scope>
    <source>
        <strain evidence="3">DSM 45354</strain>
    </source>
</reference>
<evidence type="ECO:0000256" key="2">
    <source>
        <dbReference type="SAM" id="Phobius"/>
    </source>
</evidence>
<keyword evidence="2" id="KW-0472">Membrane</keyword>
<keyword evidence="2" id="KW-1133">Transmembrane helix</keyword>
<dbReference type="NCBIfam" id="TIGR02611">
    <property type="entry name" value="TIGR02611 family protein"/>
    <property type="match status" value="1"/>
</dbReference>
<dbReference type="InterPro" id="IPR013434">
    <property type="entry name" value="CHP02611"/>
</dbReference>
<protein>
    <submittedName>
        <fullName evidence="3">Uncharacterized protein (TIGR02611 family)</fullName>
    </submittedName>
</protein>
<gene>
    <name evidence="3" type="ORF">HEB94_007272</name>
</gene>
<sequence length="175" mass="19640">MPDDRRSDREVGATDVSEVADTMPRPDDPGQQARPGAAENSKPRLRHRVRRVRRRIRRNRTLDATWRVGVFVVGAFFVIAGLVMFVAPGPGWLTVILGLAILSTEFEWAHRLLHWTKEKAQAASAKALDPAVRKRNLLIGAAVLVVVVAVCWWWVAAYGLPGPVASFWEWVRSLR</sequence>
<accession>A0A927N1Q3</accession>
<organism evidence="3 4">
    <name type="scientific">Actinopolymorpha pittospori</name>
    <dbReference type="NCBI Taxonomy" id="648752"/>
    <lineage>
        <taxon>Bacteria</taxon>
        <taxon>Bacillati</taxon>
        <taxon>Actinomycetota</taxon>
        <taxon>Actinomycetes</taxon>
        <taxon>Propionibacteriales</taxon>
        <taxon>Actinopolymorphaceae</taxon>
        <taxon>Actinopolymorpha</taxon>
    </lineage>
</organism>
<feature type="region of interest" description="Disordered" evidence="1">
    <location>
        <begin position="1"/>
        <end position="44"/>
    </location>
</feature>
<dbReference type="Proteomes" id="UP000638648">
    <property type="component" value="Unassembled WGS sequence"/>
</dbReference>
<dbReference type="EMBL" id="JADBEM010000001">
    <property type="protein sequence ID" value="MBE1610424.1"/>
    <property type="molecule type" value="Genomic_DNA"/>
</dbReference>
<dbReference type="InterPro" id="IPR019099">
    <property type="entry name" value="Uncharacterised_PGPGW_TM"/>
</dbReference>
<dbReference type="RefSeq" id="WP_192753796.1">
    <property type="nucleotide sequence ID" value="NZ_BAABJL010000095.1"/>
</dbReference>
<dbReference type="AlphaFoldDB" id="A0A927N1Q3"/>
<evidence type="ECO:0000313" key="3">
    <source>
        <dbReference type="EMBL" id="MBE1610424.1"/>
    </source>
</evidence>
<keyword evidence="4" id="KW-1185">Reference proteome</keyword>
<proteinExistence type="predicted"/>
<keyword evidence="2" id="KW-0812">Transmembrane</keyword>
<dbReference type="Pfam" id="PF09656">
    <property type="entry name" value="PGPGW"/>
    <property type="match status" value="1"/>
</dbReference>
<evidence type="ECO:0000313" key="4">
    <source>
        <dbReference type="Proteomes" id="UP000638648"/>
    </source>
</evidence>
<feature type="transmembrane region" description="Helical" evidence="2">
    <location>
        <begin position="64"/>
        <end position="86"/>
    </location>
</feature>
<evidence type="ECO:0000256" key="1">
    <source>
        <dbReference type="SAM" id="MobiDB-lite"/>
    </source>
</evidence>
<comment type="caution">
    <text evidence="3">The sequence shown here is derived from an EMBL/GenBank/DDBJ whole genome shotgun (WGS) entry which is preliminary data.</text>
</comment>
<feature type="compositionally biased region" description="Basic and acidic residues" evidence="1">
    <location>
        <begin position="1"/>
        <end position="12"/>
    </location>
</feature>
<name>A0A927N1Q3_9ACTN</name>
<feature type="transmembrane region" description="Helical" evidence="2">
    <location>
        <begin position="92"/>
        <end position="109"/>
    </location>
</feature>
<feature type="transmembrane region" description="Helical" evidence="2">
    <location>
        <begin position="136"/>
        <end position="155"/>
    </location>
</feature>